<gene>
    <name evidence="6" type="ORF">CTheo_2088</name>
</gene>
<accession>A0A5N5QTB2</accession>
<evidence type="ECO:0000256" key="2">
    <source>
        <dbReference type="ARBA" id="ARBA00022692"/>
    </source>
</evidence>
<evidence type="ECO:0000313" key="7">
    <source>
        <dbReference type="Proteomes" id="UP000383932"/>
    </source>
</evidence>
<dbReference type="OrthoDB" id="407617at2759"/>
<dbReference type="Proteomes" id="UP000383932">
    <property type="component" value="Unassembled WGS sequence"/>
</dbReference>
<dbReference type="PANTHER" id="PTHR16201:SF37">
    <property type="entry name" value="PQ-LOOP REPEAT-CONTAINING PROTEIN"/>
    <property type="match status" value="1"/>
</dbReference>
<feature type="transmembrane region" description="Helical" evidence="5">
    <location>
        <begin position="226"/>
        <end position="250"/>
    </location>
</feature>
<feature type="transmembrane region" description="Helical" evidence="5">
    <location>
        <begin position="256"/>
        <end position="279"/>
    </location>
</feature>
<keyword evidence="4 5" id="KW-0472">Membrane</keyword>
<evidence type="ECO:0000256" key="1">
    <source>
        <dbReference type="ARBA" id="ARBA00004141"/>
    </source>
</evidence>
<dbReference type="PANTHER" id="PTHR16201">
    <property type="entry name" value="SEVEN TRANSMEMBRANE PROTEIN 1-RELATED"/>
    <property type="match status" value="1"/>
</dbReference>
<dbReference type="Gene3D" id="1.20.1280.290">
    <property type="match status" value="2"/>
</dbReference>
<evidence type="ECO:0008006" key="8">
    <source>
        <dbReference type="Google" id="ProtNLM"/>
    </source>
</evidence>
<feature type="transmembrane region" description="Helical" evidence="5">
    <location>
        <begin position="196"/>
        <end position="214"/>
    </location>
</feature>
<dbReference type="EMBL" id="SSOP01000020">
    <property type="protein sequence ID" value="KAB5594457.1"/>
    <property type="molecule type" value="Genomic_DNA"/>
</dbReference>
<feature type="transmembrane region" description="Helical" evidence="5">
    <location>
        <begin position="127"/>
        <end position="148"/>
    </location>
</feature>
<dbReference type="Pfam" id="PF04193">
    <property type="entry name" value="PQ-loop"/>
    <property type="match status" value="2"/>
</dbReference>
<comment type="subcellular location">
    <subcellularLocation>
        <location evidence="1">Membrane</location>
        <topology evidence="1">Multi-pass membrane protein</topology>
    </subcellularLocation>
</comment>
<dbReference type="InterPro" id="IPR051415">
    <property type="entry name" value="LAAT-1"/>
</dbReference>
<keyword evidence="7" id="KW-1185">Reference proteome</keyword>
<keyword evidence="2 5" id="KW-0812">Transmembrane</keyword>
<reference evidence="6 7" key="1">
    <citation type="journal article" date="2019" name="Fungal Biol. Biotechnol.">
        <title>Draft genome sequence of fastidious pathogen Ceratobasidium theobromae, which causes vascular-streak dieback in Theobroma cacao.</title>
        <authorList>
            <person name="Ali S.S."/>
            <person name="Asman A."/>
            <person name="Shao J."/>
            <person name="Firmansyah A.P."/>
            <person name="Susilo A.W."/>
            <person name="Rosmana A."/>
            <person name="McMahon P."/>
            <person name="Junaid M."/>
            <person name="Guest D."/>
            <person name="Kheng T.Y."/>
            <person name="Meinhardt L.W."/>
            <person name="Bailey B.A."/>
        </authorList>
    </citation>
    <scope>NUCLEOTIDE SEQUENCE [LARGE SCALE GENOMIC DNA]</scope>
    <source>
        <strain evidence="6 7">CT2</strain>
    </source>
</reference>
<feature type="transmembrane region" description="Helical" evidence="5">
    <location>
        <begin position="155"/>
        <end position="172"/>
    </location>
</feature>
<dbReference type="InterPro" id="IPR006603">
    <property type="entry name" value="PQ-loop_rpt"/>
</dbReference>
<keyword evidence="3 5" id="KW-1133">Transmembrane helix</keyword>
<organism evidence="6 7">
    <name type="scientific">Ceratobasidium theobromae</name>
    <dbReference type="NCBI Taxonomy" id="1582974"/>
    <lineage>
        <taxon>Eukaryota</taxon>
        <taxon>Fungi</taxon>
        <taxon>Dikarya</taxon>
        <taxon>Basidiomycota</taxon>
        <taxon>Agaricomycotina</taxon>
        <taxon>Agaricomycetes</taxon>
        <taxon>Cantharellales</taxon>
        <taxon>Ceratobasidiaceae</taxon>
        <taxon>Ceratobasidium</taxon>
    </lineage>
</organism>
<evidence type="ECO:0000256" key="4">
    <source>
        <dbReference type="ARBA" id="ARBA00023136"/>
    </source>
</evidence>
<evidence type="ECO:0000256" key="5">
    <source>
        <dbReference type="SAM" id="Phobius"/>
    </source>
</evidence>
<dbReference type="GO" id="GO:0016020">
    <property type="term" value="C:membrane"/>
    <property type="evidence" value="ECO:0007669"/>
    <property type="project" value="UniProtKB-SubCell"/>
</dbReference>
<dbReference type="AlphaFoldDB" id="A0A5N5QTB2"/>
<protein>
    <recommendedName>
        <fullName evidence="8">PQ-loop protein</fullName>
    </recommendedName>
</protein>
<name>A0A5N5QTB2_9AGAM</name>
<evidence type="ECO:0000256" key="3">
    <source>
        <dbReference type="ARBA" id="ARBA00022989"/>
    </source>
</evidence>
<sequence length="333" mass="37211">MHFFSTELFHLTPLTTPSALGQPFRLRFGFFKPGHWQPHIGRLFASRSRWDRDMINTIADGSSRKGLRLRLAYKWVAWERAGLGNPLTMPVNEAAENILATIGTVLWTAQLVPQVVKSFRDKSTEGLSPWLMFIWALSAPFLGVYAIVQNISIPIILQPQLFGALAALSWIQRKRRDPTFTNFPTNQRTDRAGDEWPTRVFGIMSALLIALGLLPQYWEIWKRKEVVGISMLFMSVDMLGGVFSVLSLVFQAQFDSVAAVSYILVVVLDGIVVLAAVILNPIARRRRQREETAAGAGDTESGRTLQGQIALAEAVAVVQSKHHCATNQIKEVE</sequence>
<evidence type="ECO:0000313" key="6">
    <source>
        <dbReference type="EMBL" id="KAB5594457.1"/>
    </source>
</evidence>
<proteinExistence type="predicted"/>
<dbReference type="SMART" id="SM00679">
    <property type="entry name" value="CTNS"/>
    <property type="match status" value="2"/>
</dbReference>
<comment type="caution">
    <text evidence="6">The sequence shown here is derived from an EMBL/GenBank/DDBJ whole genome shotgun (WGS) entry which is preliminary data.</text>
</comment>